<sequence length="118" mass="12969">MNPRADDKRSCCPVACALDLLGDRWTLLVIRDLFFGRSRFSEFQRAPEGIASNILADRLNLLVGHGLVERRTAPSGRRAGYHLTEKGRSLRPVLVAVKEWGLANIDGTAALIGVSKAR</sequence>
<comment type="caution">
    <text evidence="5">The sequence shown here is derived from an EMBL/GenBank/DDBJ whole genome shotgun (WGS) entry which is preliminary data.</text>
</comment>
<dbReference type="PANTHER" id="PTHR33204:SF37">
    <property type="entry name" value="HTH-TYPE TRANSCRIPTIONAL REGULATOR YODB"/>
    <property type="match status" value="1"/>
</dbReference>
<name>A0A967KFH4_9PROT</name>
<dbReference type="Pfam" id="PF01638">
    <property type="entry name" value="HxlR"/>
    <property type="match status" value="1"/>
</dbReference>
<evidence type="ECO:0000259" key="4">
    <source>
        <dbReference type="PROSITE" id="PS51118"/>
    </source>
</evidence>
<reference evidence="5" key="1">
    <citation type="submission" date="2020-03" db="EMBL/GenBank/DDBJ databases">
        <title>Genome of Pelagibius litoralis DSM 21314T.</title>
        <authorList>
            <person name="Wang G."/>
        </authorList>
    </citation>
    <scope>NUCLEOTIDE SEQUENCE</scope>
    <source>
        <strain evidence="5">DSM 21314</strain>
    </source>
</reference>
<dbReference type="InterPro" id="IPR002577">
    <property type="entry name" value="HTH_HxlR"/>
</dbReference>
<dbReference type="Proteomes" id="UP000761264">
    <property type="component" value="Unassembled WGS sequence"/>
</dbReference>
<dbReference type="InterPro" id="IPR036388">
    <property type="entry name" value="WH-like_DNA-bd_sf"/>
</dbReference>
<evidence type="ECO:0000256" key="3">
    <source>
        <dbReference type="ARBA" id="ARBA00023163"/>
    </source>
</evidence>
<dbReference type="AlphaFoldDB" id="A0A967KFH4"/>
<accession>A0A967KFH4</accession>
<proteinExistence type="predicted"/>
<keyword evidence="3" id="KW-0804">Transcription</keyword>
<dbReference type="Gene3D" id="1.10.10.10">
    <property type="entry name" value="Winged helix-like DNA-binding domain superfamily/Winged helix DNA-binding domain"/>
    <property type="match status" value="1"/>
</dbReference>
<evidence type="ECO:0000313" key="6">
    <source>
        <dbReference type="Proteomes" id="UP000761264"/>
    </source>
</evidence>
<dbReference type="RefSeq" id="WP_167231916.1">
    <property type="nucleotide sequence ID" value="NZ_JAAQPH010000046.1"/>
</dbReference>
<evidence type="ECO:0000256" key="1">
    <source>
        <dbReference type="ARBA" id="ARBA00023015"/>
    </source>
</evidence>
<gene>
    <name evidence="5" type="ORF">HBA54_28145</name>
</gene>
<protein>
    <submittedName>
        <fullName evidence="5">Helix-turn-helix transcriptional regulator</fullName>
    </submittedName>
</protein>
<dbReference type="PROSITE" id="PS51118">
    <property type="entry name" value="HTH_HXLR"/>
    <property type="match status" value="1"/>
</dbReference>
<keyword evidence="1" id="KW-0805">Transcription regulation</keyword>
<dbReference type="InterPro" id="IPR036390">
    <property type="entry name" value="WH_DNA-bd_sf"/>
</dbReference>
<organism evidence="5 6">
    <name type="scientific">Pelagibius litoralis</name>
    <dbReference type="NCBI Taxonomy" id="374515"/>
    <lineage>
        <taxon>Bacteria</taxon>
        <taxon>Pseudomonadati</taxon>
        <taxon>Pseudomonadota</taxon>
        <taxon>Alphaproteobacteria</taxon>
        <taxon>Rhodospirillales</taxon>
        <taxon>Rhodovibrionaceae</taxon>
        <taxon>Pelagibius</taxon>
    </lineage>
</organism>
<feature type="domain" description="HTH hxlR-type" evidence="4">
    <location>
        <begin position="12"/>
        <end position="109"/>
    </location>
</feature>
<keyword evidence="2" id="KW-0238">DNA-binding</keyword>
<evidence type="ECO:0000313" key="5">
    <source>
        <dbReference type="EMBL" id="NIA72464.1"/>
    </source>
</evidence>
<evidence type="ECO:0000256" key="2">
    <source>
        <dbReference type="ARBA" id="ARBA00023125"/>
    </source>
</evidence>
<dbReference type="PANTHER" id="PTHR33204">
    <property type="entry name" value="TRANSCRIPTIONAL REGULATOR, MARR FAMILY"/>
    <property type="match status" value="1"/>
</dbReference>
<keyword evidence="6" id="KW-1185">Reference proteome</keyword>
<dbReference type="EMBL" id="JAAQPH010000046">
    <property type="protein sequence ID" value="NIA72464.1"/>
    <property type="molecule type" value="Genomic_DNA"/>
</dbReference>
<dbReference type="GO" id="GO:0003677">
    <property type="term" value="F:DNA binding"/>
    <property type="evidence" value="ECO:0007669"/>
    <property type="project" value="UniProtKB-KW"/>
</dbReference>
<dbReference type="SUPFAM" id="SSF46785">
    <property type="entry name" value="Winged helix' DNA-binding domain"/>
    <property type="match status" value="1"/>
</dbReference>